<reference evidence="1" key="1">
    <citation type="journal article" date="2015" name="Nature">
        <title>Complex archaea that bridge the gap between prokaryotes and eukaryotes.</title>
        <authorList>
            <person name="Spang A."/>
            <person name="Saw J.H."/>
            <person name="Jorgensen S.L."/>
            <person name="Zaremba-Niedzwiedzka K."/>
            <person name="Martijn J."/>
            <person name="Lind A.E."/>
            <person name="van Eijk R."/>
            <person name="Schleper C."/>
            <person name="Guy L."/>
            <person name="Ettema T.J."/>
        </authorList>
    </citation>
    <scope>NUCLEOTIDE SEQUENCE</scope>
</reference>
<dbReference type="EMBL" id="LAZR01023752">
    <property type="protein sequence ID" value="KKL77427.1"/>
    <property type="molecule type" value="Genomic_DNA"/>
</dbReference>
<sequence length="131" mass="14377">MENATIFRYAAQRQGGVSMEILMKLKPYLNPDPDALDSADSVEVDVSELVKKAGLITAKAAIQKAWLDENCAMFSAQSDWHESLGHPLLDSNLLKANSGYASFSACSEYCTRRRALTARKICDLPPKLPSV</sequence>
<accession>A0A0F9HQK6</accession>
<dbReference type="AlphaFoldDB" id="A0A0F9HQK6"/>
<protein>
    <submittedName>
        <fullName evidence="1">Uncharacterized protein</fullName>
    </submittedName>
</protein>
<evidence type="ECO:0000313" key="1">
    <source>
        <dbReference type="EMBL" id="KKL77427.1"/>
    </source>
</evidence>
<gene>
    <name evidence="1" type="ORF">LCGC14_2035020</name>
</gene>
<comment type="caution">
    <text evidence="1">The sequence shown here is derived from an EMBL/GenBank/DDBJ whole genome shotgun (WGS) entry which is preliminary data.</text>
</comment>
<proteinExistence type="predicted"/>
<name>A0A0F9HQK6_9ZZZZ</name>
<organism evidence="1">
    <name type="scientific">marine sediment metagenome</name>
    <dbReference type="NCBI Taxonomy" id="412755"/>
    <lineage>
        <taxon>unclassified sequences</taxon>
        <taxon>metagenomes</taxon>
        <taxon>ecological metagenomes</taxon>
    </lineage>
</organism>